<name>A0A838B6X7_9HYPH</name>
<dbReference type="GO" id="GO:0006351">
    <property type="term" value="P:DNA-templated transcription"/>
    <property type="evidence" value="ECO:0007669"/>
    <property type="project" value="TreeGrafter"/>
</dbReference>
<evidence type="ECO:0000256" key="2">
    <source>
        <dbReference type="ARBA" id="ARBA00023015"/>
    </source>
</evidence>
<evidence type="ECO:0000313" key="6">
    <source>
        <dbReference type="EMBL" id="MBA1141893.1"/>
    </source>
</evidence>
<dbReference type="GO" id="GO:0043565">
    <property type="term" value="F:sequence-specific DNA binding"/>
    <property type="evidence" value="ECO:0007669"/>
    <property type="project" value="TreeGrafter"/>
</dbReference>
<dbReference type="PANTHER" id="PTHR30537:SF1">
    <property type="entry name" value="HTH-TYPE TRANSCRIPTIONAL REGULATOR PGRR"/>
    <property type="match status" value="1"/>
</dbReference>
<feature type="domain" description="HTH lysR-type" evidence="5">
    <location>
        <begin position="4"/>
        <end position="61"/>
    </location>
</feature>
<dbReference type="Pfam" id="PF00126">
    <property type="entry name" value="HTH_1"/>
    <property type="match status" value="1"/>
</dbReference>
<organism evidence="6 7">
    <name type="scientific">Mesorhizobium neociceri</name>
    <dbReference type="NCBI Taxonomy" id="1307853"/>
    <lineage>
        <taxon>Bacteria</taxon>
        <taxon>Pseudomonadati</taxon>
        <taxon>Pseudomonadota</taxon>
        <taxon>Alphaproteobacteria</taxon>
        <taxon>Hyphomicrobiales</taxon>
        <taxon>Phyllobacteriaceae</taxon>
        <taxon>Mesorhizobium</taxon>
    </lineage>
</organism>
<dbReference type="SUPFAM" id="SSF46785">
    <property type="entry name" value="Winged helix' DNA-binding domain"/>
    <property type="match status" value="1"/>
</dbReference>
<keyword evidence="4" id="KW-0804">Transcription</keyword>
<gene>
    <name evidence="6" type="ORF">H0241_16725</name>
</gene>
<dbReference type="InterPro" id="IPR000847">
    <property type="entry name" value="LysR_HTH_N"/>
</dbReference>
<dbReference type="SUPFAM" id="SSF53850">
    <property type="entry name" value="Periplasmic binding protein-like II"/>
    <property type="match status" value="1"/>
</dbReference>
<dbReference type="FunFam" id="1.10.10.10:FF:000001">
    <property type="entry name" value="LysR family transcriptional regulator"/>
    <property type="match status" value="1"/>
</dbReference>
<dbReference type="InterPro" id="IPR005119">
    <property type="entry name" value="LysR_subst-bd"/>
</dbReference>
<dbReference type="Pfam" id="PF03466">
    <property type="entry name" value="LysR_substrate"/>
    <property type="match status" value="1"/>
</dbReference>
<keyword evidence="7" id="KW-1185">Reference proteome</keyword>
<keyword evidence="3" id="KW-0238">DNA-binding</keyword>
<dbReference type="PROSITE" id="PS50931">
    <property type="entry name" value="HTH_LYSR"/>
    <property type="match status" value="1"/>
</dbReference>
<evidence type="ECO:0000256" key="3">
    <source>
        <dbReference type="ARBA" id="ARBA00023125"/>
    </source>
</evidence>
<dbReference type="AlphaFoldDB" id="A0A838B6X7"/>
<dbReference type="PRINTS" id="PR00039">
    <property type="entry name" value="HTHLYSR"/>
</dbReference>
<dbReference type="Gene3D" id="3.40.190.290">
    <property type="match status" value="1"/>
</dbReference>
<dbReference type="RefSeq" id="WP_181058755.1">
    <property type="nucleotide sequence ID" value="NZ_JACDTY010000007.1"/>
</dbReference>
<proteinExistence type="inferred from homology"/>
<dbReference type="PANTHER" id="PTHR30537">
    <property type="entry name" value="HTH-TYPE TRANSCRIPTIONAL REGULATOR"/>
    <property type="match status" value="1"/>
</dbReference>
<protein>
    <submittedName>
        <fullName evidence="6">LysR family transcriptional regulator</fullName>
    </submittedName>
</protein>
<evidence type="ECO:0000256" key="4">
    <source>
        <dbReference type="ARBA" id="ARBA00023163"/>
    </source>
</evidence>
<comment type="caution">
    <text evidence="6">The sequence shown here is derived from an EMBL/GenBank/DDBJ whole genome shotgun (WGS) entry which is preliminary data.</text>
</comment>
<keyword evidence="2" id="KW-0805">Transcription regulation</keyword>
<evidence type="ECO:0000259" key="5">
    <source>
        <dbReference type="PROSITE" id="PS50931"/>
    </source>
</evidence>
<comment type="similarity">
    <text evidence="1">Belongs to the LysR transcriptional regulatory family.</text>
</comment>
<dbReference type="Gene3D" id="1.10.10.10">
    <property type="entry name" value="Winged helix-like DNA-binding domain superfamily/Winged helix DNA-binding domain"/>
    <property type="match status" value="1"/>
</dbReference>
<reference evidence="6 7" key="1">
    <citation type="submission" date="2020-07" db="EMBL/GenBank/DDBJ databases">
        <title>Definition of the novel symbiovar canariense within Mesorhizobium novociceri, a new species of genus Mesorhizobium nodulating Cicer canariense in the Caldera de Taburiente National Park (La Palma, Canary Islands).</title>
        <authorList>
            <person name="Leon-Barrios M."/>
            <person name="Perez-Yepez J."/>
            <person name="Flores-Felix J.D."/>
            <person name="Ramirez-Baena M.H."/>
            <person name="Pulido-Suarez L."/>
            <person name="Igual J.M."/>
            <person name="Velazquez E."/>
            <person name="Peix A."/>
        </authorList>
    </citation>
    <scope>NUCLEOTIDE SEQUENCE [LARGE SCALE GENOMIC DNA]</scope>
    <source>
        <strain evidence="6 7">CCANP35</strain>
    </source>
</reference>
<evidence type="ECO:0000313" key="7">
    <source>
        <dbReference type="Proteomes" id="UP000558284"/>
    </source>
</evidence>
<dbReference type="InterPro" id="IPR036390">
    <property type="entry name" value="WH_DNA-bd_sf"/>
</dbReference>
<dbReference type="GO" id="GO:0003700">
    <property type="term" value="F:DNA-binding transcription factor activity"/>
    <property type="evidence" value="ECO:0007669"/>
    <property type="project" value="InterPro"/>
</dbReference>
<evidence type="ECO:0000256" key="1">
    <source>
        <dbReference type="ARBA" id="ARBA00009437"/>
    </source>
</evidence>
<dbReference type="Proteomes" id="UP000558284">
    <property type="component" value="Unassembled WGS sequence"/>
</dbReference>
<dbReference type="EMBL" id="JACDTY010000007">
    <property type="protein sequence ID" value="MBA1141893.1"/>
    <property type="molecule type" value="Genomic_DNA"/>
</dbReference>
<accession>A0A838B6X7</accession>
<dbReference type="InterPro" id="IPR058163">
    <property type="entry name" value="LysR-type_TF_proteobact-type"/>
</dbReference>
<dbReference type="InterPro" id="IPR036388">
    <property type="entry name" value="WH-like_DNA-bd_sf"/>
</dbReference>
<dbReference type="CDD" id="cd08474">
    <property type="entry name" value="PBP2_CrgA_like_5"/>
    <property type="match status" value="1"/>
</dbReference>
<sequence>MAPFQLTELTAFVAVAEHLSFTKAAAEVGIALPTMSQTIRSLEDRLGVRLFNRTTRSVAMTEAGVRLLAEVQPILQGIDHALESVNSFRDKPIGALRLAVSRPTAAILAPMVLPPLIQPFLAEYPAIHLEIHVDDTNNDIVSGRFDAGIRVGHKIERDMTILRIADEFRMLAVAAPSYLARHSRPSLPKDLHAHDCIQFRSPLDGSIHPWVFTQGDRHTEIAVEGSLIVNDLDMLLSTTLEGVGIGYLPEPIVARHLARGRLVTLLEGWSHTLPGVFLYHPSRRQTPMPLQVFLRFIEKWRKSALAAHRSRETGGQGRQPAQYPILVRQERLDEME</sequence>